<evidence type="ECO:0000256" key="2">
    <source>
        <dbReference type="ARBA" id="ARBA00023002"/>
    </source>
</evidence>
<dbReference type="PANTHER" id="PTHR48105">
    <property type="entry name" value="THIOREDOXIN REDUCTASE 1-RELATED-RELATED"/>
    <property type="match status" value="1"/>
</dbReference>
<evidence type="ECO:0000313" key="5">
    <source>
        <dbReference type="EMBL" id="MFD1889667.1"/>
    </source>
</evidence>
<name>A0ABW4RU11_9ACTN</name>
<dbReference type="PRINTS" id="PR00368">
    <property type="entry name" value="FADPNR"/>
</dbReference>
<keyword evidence="6" id="KW-1185">Reference proteome</keyword>
<evidence type="ECO:0000259" key="4">
    <source>
        <dbReference type="Pfam" id="PF07992"/>
    </source>
</evidence>
<organism evidence="5 6">
    <name type="scientific">Luteococcus peritonei</name>
    <dbReference type="NCBI Taxonomy" id="88874"/>
    <lineage>
        <taxon>Bacteria</taxon>
        <taxon>Bacillati</taxon>
        <taxon>Actinomycetota</taxon>
        <taxon>Actinomycetes</taxon>
        <taxon>Propionibacteriales</taxon>
        <taxon>Propionibacteriaceae</taxon>
        <taxon>Luteococcus</taxon>
    </lineage>
</organism>
<evidence type="ECO:0000256" key="3">
    <source>
        <dbReference type="ARBA" id="ARBA00048132"/>
    </source>
</evidence>
<feature type="domain" description="FAD/NAD(P)-binding" evidence="4">
    <location>
        <begin position="239"/>
        <end position="544"/>
    </location>
</feature>
<evidence type="ECO:0000256" key="1">
    <source>
        <dbReference type="ARBA" id="ARBA00022630"/>
    </source>
</evidence>
<dbReference type="PRINTS" id="PR00469">
    <property type="entry name" value="PNDRDTASEII"/>
</dbReference>
<dbReference type="InterPro" id="IPR036188">
    <property type="entry name" value="FAD/NAD-bd_sf"/>
</dbReference>
<accession>A0ABW4RU11</accession>
<gene>
    <name evidence="5" type="ORF">ACFSCS_05605</name>
</gene>
<dbReference type="InterPro" id="IPR050097">
    <property type="entry name" value="Ferredoxin-NADP_redctase_2"/>
</dbReference>
<proteinExistence type="predicted"/>
<comment type="catalytic activity">
    <reaction evidence="3">
        <text>[thioredoxin]-dithiol + NADP(+) = [thioredoxin]-disulfide + NADPH + H(+)</text>
        <dbReference type="Rhea" id="RHEA:20345"/>
        <dbReference type="Rhea" id="RHEA-COMP:10698"/>
        <dbReference type="Rhea" id="RHEA-COMP:10700"/>
        <dbReference type="ChEBI" id="CHEBI:15378"/>
        <dbReference type="ChEBI" id="CHEBI:29950"/>
        <dbReference type="ChEBI" id="CHEBI:50058"/>
        <dbReference type="ChEBI" id="CHEBI:57783"/>
        <dbReference type="ChEBI" id="CHEBI:58349"/>
        <dbReference type="EC" id="1.8.1.9"/>
    </reaction>
</comment>
<dbReference type="RefSeq" id="WP_343872740.1">
    <property type="nucleotide sequence ID" value="NZ_BAAAIX010000009.1"/>
</dbReference>
<dbReference type="Gene3D" id="3.50.50.60">
    <property type="entry name" value="FAD/NAD(P)-binding domain"/>
    <property type="match status" value="2"/>
</dbReference>
<protein>
    <submittedName>
        <fullName evidence="5">NAD(P)/FAD-dependent oxidoreductase</fullName>
    </submittedName>
</protein>
<dbReference type="Proteomes" id="UP001597326">
    <property type="component" value="Unassembled WGS sequence"/>
</dbReference>
<comment type="caution">
    <text evidence="5">The sequence shown here is derived from an EMBL/GenBank/DDBJ whole genome shotgun (WGS) entry which is preliminary data.</text>
</comment>
<keyword evidence="1" id="KW-0285">Flavoprotein</keyword>
<reference evidence="6" key="1">
    <citation type="journal article" date="2019" name="Int. J. Syst. Evol. Microbiol.">
        <title>The Global Catalogue of Microorganisms (GCM) 10K type strain sequencing project: providing services to taxonomists for standard genome sequencing and annotation.</title>
        <authorList>
            <consortium name="The Broad Institute Genomics Platform"/>
            <consortium name="The Broad Institute Genome Sequencing Center for Infectious Disease"/>
            <person name="Wu L."/>
            <person name="Ma J."/>
        </authorList>
    </citation>
    <scope>NUCLEOTIDE SEQUENCE [LARGE SCALE GENOMIC DNA]</scope>
    <source>
        <strain evidence="6">CAIM 431</strain>
    </source>
</reference>
<dbReference type="EMBL" id="JBHUFZ010000011">
    <property type="protein sequence ID" value="MFD1889667.1"/>
    <property type="molecule type" value="Genomic_DNA"/>
</dbReference>
<sequence>MQQPFVPPPPAIVLVSAEHSEHLLDEFGRYARDYELHAATSFDEGTALIQRLLAEEVAVAMIVAECPLPDHEIDQAFEQWRLLVPTSRRLVVTHFGNFATLAPVLRGHAARQLFDAYLLMPRGVRDEEFHTAVTEYLSDWGSMVGPAVVANVVIVAEPHDGLALALGDYFHRTGMPYKTVPPDSPKGQKLMAEAPEGEITLPLLFAPQFGEPFSPSSVREVAALFYGRPDEIGSERVADVVIVGAGPAGLGAAVYASSEGLDTHVLEAEAVGGQAGTSSMIRNYLGFPRGISGMRLAQRARSQAIRFGTRFWTGWPATGITCEQDGSFRVHTDGGDLCARSVVIATGVTYRRLCVPSLEELVGRGVNYGAVTTAARELEGGHAVVVGGGNSAGQAAVHLARFARQVTIAVRRPDLSATMSDYLIREIEANPRITVRGHTEVCDGGGNARLEWLTLCDTRTRATTDIDADGLFLLIGAAPHCEWLPEQIALDDHGFVLTGADTPRQAWTDGRPPANLETSVPGIFAVGDTRSGSMKRVASAAGEGAAAVPLVHAFLELQER</sequence>
<dbReference type="Pfam" id="PF07992">
    <property type="entry name" value="Pyr_redox_2"/>
    <property type="match status" value="1"/>
</dbReference>
<keyword evidence="2" id="KW-0560">Oxidoreductase</keyword>
<evidence type="ECO:0000313" key="6">
    <source>
        <dbReference type="Proteomes" id="UP001597326"/>
    </source>
</evidence>
<dbReference type="SUPFAM" id="SSF51905">
    <property type="entry name" value="FAD/NAD(P)-binding domain"/>
    <property type="match status" value="1"/>
</dbReference>
<dbReference type="InterPro" id="IPR023753">
    <property type="entry name" value="FAD/NAD-binding_dom"/>
</dbReference>